<sequence>MTYWLIKLVSAASAQGAAGSPPPLPSDPTPGSGAGLLRIGALIDKVVSIIEAIQATLMGVVGIIMVIMLVFGGLQYITGQPDAGKKTITAAIIGGVIAALAFAIINTVISLIQ</sequence>
<dbReference type="Proteomes" id="UP000034913">
    <property type="component" value="Unassembled WGS sequence"/>
</dbReference>
<keyword evidence="1" id="KW-0812">Transmembrane</keyword>
<keyword evidence="1" id="KW-1133">Transmembrane helix</keyword>
<evidence type="ECO:0000313" key="3">
    <source>
        <dbReference type="Proteomes" id="UP000034913"/>
    </source>
</evidence>
<protein>
    <submittedName>
        <fullName evidence="2">Uncharacterized protein</fullName>
    </submittedName>
</protein>
<dbReference type="EMBL" id="LCRB01000001">
    <property type="protein sequence ID" value="KKW27237.1"/>
    <property type="molecule type" value="Genomic_DNA"/>
</dbReference>
<gene>
    <name evidence="2" type="ORF">VF00_C0001G0172</name>
</gene>
<dbReference type="Pfam" id="PF18895">
    <property type="entry name" value="T4SS_pilin"/>
    <property type="match status" value="1"/>
</dbReference>
<evidence type="ECO:0000313" key="2">
    <source>
        <dbReference type="EMBL" id="KKW27237.1"/>
    </source>
</evidence>
<dbReference type="AlphaFoldDB" id="A0A0G1ZH36"/>
<keyword evidence="1" id="KW-0472">Membrane</keyword>
<dbReference type="InterPro" id="IPR043993">
    <property type="entry name" value="T4SS_pilin"/>
</dbReference>
<proteinExistence type="predicted"/>
<evidence type="ECO:0000256" key="1">
    <source>
        <dbReference type="SAM" id="Phobius"/>
    </source>
</evidence>
<organism evidence="2 3">
    <name type="scientific">candidate division Kazan bacterium GW2011_GWB1_52_7</name>
    <dbReference type="NCBI Taxonomy" id="1620414"/>
    <lineage>
        <taxon>Bacteria</taxon>
        <taxon>Bacteria division Kazan-3B-28</taxon>
    </lineage>
</organism>
<feature type="transmembrane region" description="Helical" evidence="1">
    <location>
        <begin position="52"/>
        <end position="76"/>
    </location>
</feature>
<name>A0A0G1ZH36_UNCK3</name>
<comment type="caution">
    <text evidence="2">The sequence shown here is derived from an EMBL/GenBank/DDBJ whole genome shotgun (WGS) entry which is preliminary data.</text>
</comment>
<reference evidence="2 3" key="1">
    <citation type="journal article" date="2015" name="Nature">
        <title>rRNA introns, odd ribosomes, and small enigmatic genomes across a large radiation of phyla.</title>
        <authorList>
            <person name="Brown C.T."/>
            <person name="Hug L.A."/>
            <person name="Thomas B.C."/>
            <person name="Sharon I."/>
            <person name="Castelle C.J."/>
            <person name="Singh A."/>
            <person name="Wilkins M.J."/>
            <person name="Williams K.H."/>
            <person name="Banfield J.F."/>
        </authorList>
    </citation>
    <scope>NUCLEOTIDE SEQUENCE [LARGE SCALE GENOMIC DNA]</scope>
</reference>
<accession>A0A0G1ZH36</accession>
<feature type="transmembrane region" description="Helical" evidence="1">
    <location>
        <begin position="88"/>
        <end position="112"/>
    </location>
</feature>